<evidence type="ECO:0000313" key="4">
    <source>
        <dbReference type="Proteomes" id="UP000823388"/>
    </source>
</evidence>
<reference evidence="3" key="1">
    <citation type="submission" date="2020-05" db="EMBL/GenBank/DDBJ databases">
        <title>WGS assembly of Panicum virgatum.</title>
        <authorList>
            <person name="Lovell J.T."/>
            <person name="Jenkins J."/>
            <person name="Shu S."/>
            <person name="Juenger T.E."/>
            <person name="Schmutz J."/>
        </authorList>
    </citation>
    <scope>NUCLEOTIDE SEQUENCE</scope>
    <source>
        <strain evidence="3">AP13</strain>
    </source>
</reference>
<dbReference type="AlphaFoldDB" id="A0A8T0MYW9"/>
<dbReference type="Proteomes" id="UP000823388">
    <property type="component" value="Chromosome 9N"/>
</dbReference>
<feature type="region of interest" description="Disordered" evidence="1">
    <location>
        <begin position="1"/>
        <end position="38"/>
    </location>
</feature>
<evidence type="ECO:0000259" key="2">
    <source>
        <dbReference type="PROSITE" id="PS50090"/>
    </source>
</evidence>
<feature type="compositionally biased region" description="Polar residues" evidence="1">
    <location>
        <begin position="105"/>
        <end position="133"/>
    </location>
</feature>
<dbReference type="EMBL" id="CM029054">
    <property type="protein sequence ID" value="KAG2541773.1"/>
    <property type="molecule type" value="Genomic_DNA"/>
</dbReference>
<feature type="compositionally biased region" description="Polar residues" evidence="1">
    <location>
        <begin position="60"/>
        <end position="76"/>
    </location>
</feature>
<feature type="domain" description="Myb-like" evidence="2">
    <location>
        <begin position="144"/>
        <end position="210"/>
    </location>
</feature>
<dbReference type="InterPro" id="IPR044822">
    <property type="entry name" value="Myb_DNA-bind_4"/>
</dbReference>
<dbReference type="PROSITE" id="PS50090">
    <property type="entry name" value="MYB_LIKE"/>
    <property type="match status" value="1"/>
</dbReference>
<name>A0A8T0MYW9_PANVG</name>
<evidence type="ECO:0000313" key="3">
    <source>
        <dbReference type="EMBL" id="KAG2541773.1"/>
    </source>
</evidence>
<comment type="caution">
    <text evidence="3">The sequence shown here is derived from an EMBL/GenBank/DDBJ whole genome shotgun (WGS) entry which is preliminary data.</text>
</comment>
<feature type="region of interest" description="Disordered" evidence="1">
    <location>
        <begin position="281"/>
        <end position="341"/>
    </location>
</feature>
<dbReference type="PANTHER" id="PTHR45023:SF15">
    <property type="entry name" value="OS07G0575233 PROTEIN"/>
    <property type="match status" value="1"/>
</dbReference>
<dbReference type="InterPro" id="IPR001005">
    <property type="entry name" value="SANT/Myb"/>
</dbReference>
<organism evidence="3 4">
    <name type="scientific">Panicum virgatum</name>
    <name type="common">Blackwell switchgrass</name>
    <dbReference type="NCBI Taxonomy" id="38727"/>
    <lineage>
        <taxon>Eukaryota</taxon>
        <taxon>Viridiplantae</taxon>
        <taxon>Streptophyta</taxon>
        <taxon>Embryophyta</taxon>
        <taxon>Tracheophyta</taxon>
        <taxon>Spermatophyta</taxon>
        <taxon>Magnoliopsida</taxon>
        <taxon>Liliopsida</taxon>
        <taxon>Poales</taxon>
        <taxon>Poaceae</taxon>
        <taxon>PACMAD clade</taxon>
        <taxon>Panicoideae</taxon>
        <taxon>Panicodae</taxon>
        <taxon>Paniceae</taxon>
        <taxon>Panicinae</taxon>
        <taxon>Panicum</taxon>
        <taxon>Panicum sect. Hiantes</taxon>
    </lineage>
</organism>
<proteinExistence type="predicted"/>
<feature type="compositionally biased region" description="Basic residues" evidence="1">
    <location>
        <begin position="320"/>
        <end position="329"/>
    </location>
</feature>
<feature type="region of interest" description="Disordered" evidence="1">
    <location>
        <begin position="105"/>
        <end position="147"/>
    </location>
</feature>
<keyword evidence="4" id="KW-1185">Reference proteome</keyword>
<evidence type="ECO:0000256" key="1">
    <source>
        <dbReference type="SAM" id="MobiDB-lite"/>
    </source>
</evidence>
<gene>
    <name evidence="3" type="ORF">PVAP13_9NG700314</name>
</gene>
<dbReference type="Pfam" id="PF13837">
    <property type="entry name" value="Myb_DNA-bind_4"/>
    <property type="match status" value="1"/>
</dbReference>
<protein>
    <recommendedName>
        <fullName evidence="2">Myb-like domain-containing protein</fullName>
    </recommendedName>
</protein>
<feature type="region of interest" description="Disordered" evidence="1">
    <location>
        <begin position="57"/>
        <end position="80"/>
    </location>
</feature>
<sequence>MDPSQRDFMGVFDPSSQNQHPGSSSQSSPPSLFPAAFPQSHFPQYVAPNFKNFHPFGPAGSSQPYGHSPPSYQQGNWPHATPIRFQGFGSQESFMHSPNQVFGAACNTSSHGSESTSPWPATQQDKQPVNLNDSSSSSEEVEEVTGRTRVNWTELENQRLLSAWCHHSIDAVKGTDQKAEHYWKAVAVEFNSNTPEKSRKRTALQCKTHWGGLKRDISKFCGAYAKVRNTYVSGQSEDMVMEKAHQWYKGGNKQKPFTLEYLWRDVKDLPKWRRLLAQEEEAKNKRTKLSESGAYTSSSNHDTEEETVGKQLKRPEGQKKAKAKLKVKGKNISPSPLGEQPTQNMVLYHQASSLRVEATIKAAEATAKAADAIIEEARMKKLLAYIKLSEKDTSGYNEADLKRHEAIVDKLLKEI</sequence>
<feature type="compositionally biased region" description="Low complexity" evidence="1">
    <location>
        <begin position="14"/>
        <end position="38"/>
    </location>
</feature>
<accession>A0A8T0MYW9</accession>
<dbReference type="PANTHER" id="PTHR45023">
    <property type="match status" value="1"/>
</dbReference>